<dbReference type="PANTHER" id="PTHR13135">
    <property type="entry name" value="CYTOSOLIC RESINIFERATOXIN BINDING PROTEIN RBP-26"/>
    <property type="match status" value="1"/>
</dbReference>
<feature type="non-terminal residue" evidence="13">
    <location>
        <position position="1"/>
    </location>
</feature>
<keyword evidence="14" id="KW-1185">Reference proteome</keyword>
<dbReference type="EMBL" id="MUJZ01034836">
    <property type="protein sequence ID" value="OTF76991.1"/>
    <property type="molecule type" value="Genomic_DNA"/>
</dbReference>
<evidence type="ECO:0000256" key="3">
    <source>
        <dbReference type="ARBA" id="ARBA00006094"/>
    </source>
</evidence>
<evidence type="ECO:0000256" key="5">
    <source>
        <dbReference type="ARBA" id="ARBA00022448"/>
    </source>
</evidence>
<organism evidence="13 14">
    <name type="scientific">Euroglyphus maynei</name>
    <name type="common">Mayne's house dust mite</name>
    <dbReference type="NCBI Taxonomy" id="6958"/>
    <lineage>
        <taxon>Eukaryota</taxon>
        <taxon>Metazoa</taxon>
        <taxon>Ecdysozoa</taxon>
        <taxon>Arthropoda</taxon>
        <taxon>Chelicerata</taxon>
        <taxon>Arachnida</taxon>
        <taxon>Acari</taxon>
        <taxon>Acariformes</taxon>
        <taxon>Sarcoptiformes</taxon>
        <taxon>Astigmata</taxon>
        <taxon>Psoroptidia</taxon>
        <taxon>Analgoidea</taxon>
        <taxon>Pyroglyphidae</taxon>
        <taxon>Pyroglyphinae</taxon>
        <taxon>Euroglyphus</taxon>
    </lineage>
</organism>
<evidence type="ECO:0000256" key="10">
    <source>
        <dbReference type="ARBA" id="ARBA00030834"/>
    </source>
</evidence>
<evidence type="ECO:0000256" key="1">
    <source>
        <dbReference type="ARBA" id="ARBA00004123"/>
    </source>
</evidence>
<dbReference type="GO" id="GO:0006408">
    <property type="term" value="P:snRNA export from nucleus"/>
    <property type="evidence" value="ECO:0007669"/>
    <property type="project" value="InterPro"/>
</dbReference>
<evidence type="ECO:0000256" key="6">
    <source>
        <dbReference type="ARBA" id="ARBA00022490"/>
    </source>
</evidence>
<gene>
    <name evidence="13" type="ORF">BLA29_012237</name>
</gene>
<dbReference type="GO" id="GO:0015031">
    <property type="term" value="P:protein transport"/>
    <property type="evidence" value="ECO:0007669"/>
    <property type="project" value="UniProtKB-KW"/>
</dbReference>
<accession>A0A1Y3B7Z4</accession>
<dbReference type="Proteomes" id="UP000194236">
    <property type="component" value="Unassembled WGS sequence"/>
</dbReference>
<dbReference type="OrthoDB" id="20573at2759"/>
<evidence type="ECO:0000313" key="14">
    <source>
        <dbReference type="Proteomes" id="UP000194236"/>
    </source>
</evidence>
<evidence type="ECO:0000256" key="11">
    <source>
        <dbReference type="SAM" id="MobiDB-lite"/>
    </source>
</evidence>
<comment type="similarity">
    <text evidence="3">Belongs to the PHAX family.</text>
</comment>
<keyword evidence="6" id="KW-0963">Cytoplasm</keyword>
<dbReference type="PANTHER" id="PTHR13135:SF0">
    <property type="entry name" value="PHOSPHORYLATED ADAPTER RNA EXPORT PROTEIN"/>
    <property type="match status" value="1"/>
</dbReference>
<feature type="region of interest" description="Disordered" evidence="11">
    <location>
        <begin position="118"/>
        <end position="155"/>
    </location>
</feature>
<evidence type="ECO:0000256" key="9">
    <source>
        <dbReference type="ARBA" id="ARBA00023242"/>
    </source>
</evidence>
<evidence type="ECO:0000256" key="2">
    <source>
        <dbReference type="ARBA" id="ARBA00004496"/>
    </source>
</evidence>
<evidence type="ECO:0000313" key="13">
    <source>
        <dbReference type="EMBL" id="OTF76991.1"/>
    </source>
</evidence>
<keyword evidence="8" id="KW-0653">Protein transport</keyword>
<evidence type="ECO:0000256" key="8">
    <source>
        <dbReference type="ARBA" id="ARBA00022927"/>
    </source>
</evidence>
<dbReference type="Pfam" id="PF10258">
    <property type="entry name" value="PHAX_RNA-bd"/>
    <property type="match status" value="1"/>
</dbReference>
<proteinExistence type="inferred from homology"/>
<dbReference type="Gene3D" id="1.10.10.1440">
    <property type="entry name" value="PHAX RNA-binding domain"/>
    <property type="match status" value="1"/>
</dbReference>
<reference evidence="13 14" key="1">
    <citation type="submission" date="2017-03" db="EMBL/GenBank/DDBJ databases">
        <title>Genome Survey of Euroglyphus maynei.</title>
        <authorList>
            <person name="Arlian L.G."/>
            <person name="Morgan M.S."/>
            <person name="Rider S.D."/>
        </authorList>
    </citation>
    <scope>NUCLEOTIDE SEQUENCE [LARGE SCALE GENOMIC DNA]</scope>
    <source>
        <strain evidence="13">Arlian Lab</strain>
        <tissue evidence="13">Whole body</tissue>
    </source>
</reference>
<dbReference type="InterPro" id="IPR039047">
    <property type="entry name" value="PHAX"/>
</dbReference>
<dbReference type="GO" id="GO:0005634">
    <property type="term" value="C:nucleus"/>
    <property type="evidence" value="ECO:0007669"/>
    <property type="project" value="UniProtKB-SubCell"/>
</dbReference>
<keyword evidence="5" id="KW-0813">Transport</keyword>
<dbReference type="GO" id="GO:0003723">
    <property type="term" value="F:RNA binding"/>
    <property type="evidence" value="ECO:0007669"/>
    <property type="project" value="UniProtKB-KW"/>
</dbReference>
<name>A0A1Y3B7Z4_EURMA</name>
<comment type="caution">
    <text evidence="13">The sequence shown here is derived from an EMBL/GenBank/DDBJ whole genome shotgun (WGS) entry which is preliminary data.</text>
</comment>
<dbReference type="GO" id="GO:0005737">
    <property type="term" value="C:cytoplasm"/>
    <property type="evidence" value="ECO:0007669"/>
    <property type="project" value="UniProtKB-SubCell"/>
</dbReference>
<dbReference type="InterPro" id="IPR019385">
    <property type="entry name" value="PHAX_RNA-binding_domain"/>
</dbReference>
<evidence type="ECO:0000256" key="7">
    <source>
        <dbReference type="ARBA" id="ARBA00022884"/>
    </source>
</evidence>
<feature type="domain" description="Phosphorylated adapter RNA export protein RNA-binding" evidence="12">
    <location>
        <begin position="36"/>
        <end position="115"/>
    </location>
</feature>
<dbReference type="InterPro" id="IPR038092">
    <property type="entry name" value="PHAX_RNA-binding_sf"/>
</dbReference>
<sequence length="155" mass="18265">DSENYFQWSQEDFERKFATKNTSEQKAKRIRKPGIVGEIAYKLKEARTDIIKNIVDVLGEPRARQLMAEVLDIEDVGGIMIDNQQRRRSPGGTLFYLIKNDSTITEEQRRLIFGNREVREQNRKMKKLKRKKSRRPSTGNNSVIKKKKNNKKRKK</sequence>
<feature type="compositionally biased region" description="Basic residues" evidence="11">
    <location>
        <begin position="144"/>
        <end position="155"/>
    </location>
</feature>
<evidence type="ECO:0000256" key="4">
    <source>
        <dbReference type="ARBA" id="ARBA00016856"/>
    </source>
</evidence>
<comment type="subcellular location">
    <subcellularLocation>
        <location evidence="2">Cytoplasm</location>
    </subcellularLocation>
    <subcellularLocation>
        <location evidence="1">Nucleus</location>
    </subcellularLocation>
</comment>
<feature type="compositionally biased region" description="Basic residues" evidence="11">
    <location>
        <begin position="124"/>
        <end position="135"/>
    </location>
</feature>
<evidence type="ECO:0000259" key="12">
    <source>
        <dbReference type="Pfam" id="PF10258"/>
    </source>
</evidence>
<keyword evidence="7" id="KW-0694">RNA-binding</keyword>
<dbReference type="AlphaFoldDB" id="A0A1Y3B7Z4"/>
<protein>
    <recommendedName>
        <fullName evidence="4">Phosphorylated adapter RNA export protein</fullName>
    </recommendedName>
    <alternativeName>
        <fullName evidence="10">RNA U small nuclear RNA export adapter protein</fullName>
    </alternativeName>
</protein>
<keyword evidence="9" id="KW-0539">Nucleus</keyword>